<dbReference type="Proteomes" id="UP000652761">
    <property type="component" value="Unassembled WGS sequence"/>
</dbReference>
<comment type="caution">
    <text evidence="5">The sequence shown here is derived from an EMBL/GenBank/DDBJ whole genome shotgun (WGS) entry which is preliminary data.</text>
</comment>
<protein>
    <recommendedName>
        <fullName evidence="7">Ribosomal protein S6</fullName>
    </recommendedName>
</protein>
<dbReference type="PANTHER" id="PTHR11502">
    <property type="entry name" value="40S RIBOSOMAL PROTEIN S6"/>
    <property type="match status" value="1"/>
</dbReference>
<dbReference type="Gene3D" id="1.20.5.2650">
    <property type="match status" value="1"/>
</dbReference>
<feature type="region of interest" description="Disordered" evidence="4">
    <location>
        <begin position="204"/>
        <end position="226"/>
    </location>
</feature>
<dbReference type="GO" id="GO:0005840">
    <property type="term" value="C:ribosome"/>
    <property type="evidence" value="ECO:0007669"/>
    <property type="project" value="UniProtKB-KW"/>
</dbReference>
<reference evidence="5" key="1">
    <citation type="submission" date="2017-07" db="EMBL/GenBank/DDBJ databases">
        <title>Taro Niue Genome Assembly and Annotation.</title>
        <authorList>
            <person name="Atibalentja N."/>
            <person name="Keating K."/>
            <person name="Fields C.J."/>
        </authorList>
    </citation>
    <scope>NUCLEOTIDE SEQUENCE</scope>
    <source>
        <strain evidence="5">Niue_2</strain>
        <tissue evidence="5">Leaf</tissue>
    </source>
</reference>
<comment type="similarity">
    <text evidence="1">Belongs to the eukaryotic ribosomal protein eS6 family.</text>
</comment>
<keyword evidence="2" id="KW-0689">Ribosomal protein</keyword>
<name>A0A843X5G5_COLES</name>
<proteinExistence type="inferred from homology"/>
<dbReference type="AlphaFoldDB" id="A0A843X5G5"/>
<keyword evidence="6" id="KW-1185">Reference proteome</keyword>
<dbReference type="Pfam" id="PF01092">
    <property type="entry name" value="Ribosomal_S6e"/>
    <property type="match status" value="1"/>
</dbReference>
<accession>A0A843X5G5</accession>
<gene>
    <name evidence="5" type="ORF">Taro_046353</name>
</gene>
<dbReference type="SMART" id="SM01405">
    <property type="entry name" value="Ribosomal_S6e"/>
    <property type="match status" value="1"/>
</dbReference>
<evidence type="ECO:0000256" key="2">
    <source>
        <dbReference type="ARBA" id="ARBA00022980"/>
    </source>
</evidence>
<dbReference type="GO" id="GO:0006412">
    <property type="term" value="P:translation"/>
    <property type="evidence" value="ECO:0007669"/>
    <property type="project" value="InterPro"/>
</dbReference>
<organism evidence="5 6">
    <name type="scientific">Colocasia esculenta</name>
    <name type="common">Wild taro</name>
    <name type="synonym">Arum esculentum</name>
    <dbReference type="NCBI Taxonomy" id="4460"/>
    <lineage>
        <taxon>Eukaryota</taxon>
        <taxon>Viridiplantae</taxon>
        <taxon>Streptophyta</taxon>
        <taxon>Embryophyta</taxon>
        <taxon>Tracheophyta</taxon>
        <taxon>Spermatophyta</taxon>
        <taxon>Magnoliopsida</taxon>
        <taxon>Liliopsida</taxon>
        <taxon>Araceae</taxon>
        <taxon>Aroideae</taxon>
        <taxon>Colocasieae</taxon>
        <taxon>Colocasia</taxon>
    </lineage>
</organism>
<evidence type="ECO:0008006" key="7">
    <source>
        <dbReference type="Google" id="ProtNLM"/>
    </source>
</evidence>
<sequence length="226" mass="25183">MLPSEGTSVAILPRAALYWASRWGVLTTPGRVRVLLHRGTPCFRGYGWRNGERRHKSIRGCIASPDLSILNLIIVNKGDNDLSGASKIRKLYNLSKEDDVRKYVNTFTTKTGKKCSKAPNIQRRIFVAGVENVGVRRRQSSISWLNVYSNGTKLSELNNAIFFQGLPDLNYLMLLSSENDPSNSDQGARQAAVCDILHEEADTGEWGSTSRRETTSLQRFTSTCGE</sequence>
<evidence type="ECO:0000256" key="3">
    <source>
        <dbReference type="ARBA" id="ARBA00023274"/>
    </source>
</evidence>
<dbReference type="GO" id="GO:1990904">
    <property type="term" value="C:ribonucleoprotein complex"/>
    <property type="evidence" value="ECO:0007669"/>
    <property type="project" value="UniProtKB-KW"/>
</dbReference>
<feature type="compositionally biased region" description="Polar residues" evidence="4">
    <location>
        <begin position="215"/>
        <end position="226"/>
    </location>
</feature>
<dbReference type="InterPro" id="IPR001377">
    <property type="entry name" value="Ribosomal_eS6"/>
</dbReference>
<dbReference type="OrthoDB" id="1692684at2759"/>
<evidence type="ECO:0000256" key="1">
    <source>
        <dbReference type="ARBA" id="ARBA00009312"/>
    </source>
</evidence>
<keyword evidence="3" id="KW-0687">Ribonucleoprotein</keyword>
<dbReference type="GO" id="GO:0003735">
    <property type="term" value="F:structural constituent of ribosome"/>
    <property type="evidence" value="ECO:0007669"/>
    <property type="project" value="InterPro"/>
</dbReference>
<evidence type="ECO:0000313" key="5">
    <source>
        <dbReference type="EMBL" id="MQM13425.1"/>
    </source>
</evidence>
<dbReference type="EMBL" id="NMUH01005685">
    <property type="protein sequence ID" value="MQM13425.1"/>
    <property type="molecule type" value="Genomic_DNA"/>
</dbReference>
<evidence type="ECO:0000256" key="4">
    <source>
        <dbReference type="SAM" id="MobiDB-lite"/>
    </source>
</evidence>
<evidence type="ECO:0000313" key="6">
    <source>
        <dbReference type="Proteomes" id="UP000652761"/>
    </source>
</evidence>